<reference evidence="4" key="1">
    <citation type="submission" date="2021-02" db="EMBL/GenBank/DDBJ databases">
        <title>Genome-Resolved Metagenomics of a Microbial Community Performing Photosynthetic Biological Nutrient Removal.</title>
        <authorList>
            <person name="Mcdaniel E.A."/>
        </authorList>
    </citation>
    <scope>NUCLEOTIDE SEQUENCE</scope>
    <source>
        <strain evidence="4">UWPOB_OBS1</strain>
    </source>
</reference>
<sequence length="240" mass="26254">MQFNFRANATALLLAFTLMQAASPLAFAAPESGAEVMESGSGDKAGNGESETRLRRFRRNFDSQSGGREMGGDDDRFARLKQLRESGDGPVRNRLRSMQGSGLSGGIGGKGLGMPGRTPLNLTELNLSEEQKNKIKTMRSQTQAKAKELQKDIKAKRAEMRDLLFEPGSTDEQIRAKHSELRKIQGEAESLMIDDFIAIRSVLTAEQKKKLPSIKPGMRKPQPSQQSSQQASGPAMNSDN</sequence>
<evidence type="ECO:0000313" key="5">
    <source>
        <dbReference type="Proteomes" id="UP000664277"/>
    </source>
</evidence>
<name>A0A8J7PBK4_9BACT</name>
<dbReference type="Proteomes" id="UP000664277">
    <property type="component" value="Unassembled WGS sequence"/>
</dbReference>
<dbReference type="EMBL" id="JAFLCK010000001">
    <property type="protein sequence ID" value="MBN8658868.1"/>
    <property type="molecule type" value="Genomic_DNA"/>
</dbReference>
<proteinExistence type="predicted"/>
<keyword evidence="1" id="KW-0175">Coiled coil</keyword>
<organism evidence="4 5">
    <name type="scientific">Candidatus Obscuribacter phosphatis</name>
    <dbReference type="NCBI Taxonomy" id="1906157"/>
    <lineage>
        <taxon>Bacteria</taxon>
        <taxon>Bacillati</taxon>
        <taxon>Candidatus Melainabacteria</taxon>
        <taxon>Candidatus Obscuribacterales</taxon>
        <taxon>Candidatus Obscuribacteraceae</taxon>
        <taxon>Candidatus Obscuribacter</taxon>
    </lineage>
</organism>
<feature type="signal peptide" evidence="3">
    <location>
        <begin position="1"/>
        <end position="28"/>
    </location>
</feature>
<feature type="compositionally biased region" description="Polar residues" evidence="2">
    <location>
        <begin position="231"/>
        <end position="240"/>
    </location>
</feature>
<protein>
    <submittedName>
        <fullName evidence="4">Spy/CpxP family protein refolding chaperone</fullName>
    </submittedName>
</protein>
<dbReference type="InterPro" id="IPR012899">
    <property type="entry name" value="LTXXQ"/>
</dbReference>
<gene>
    <name evidence="4" type="ORF">J0M35_00785</name>
</gene>
<dbReference type="Gene3D" id="1.20.120.1490">
    <property type="match status" value="1"/>
</dbReference>
<keyword evidence="3" id="KW-0732">Signal</keyword>
<feature type="region of interest" description="Disordered" evidence="2">
    <location>
        <begin position="209"/>
        <end position="240"/>
    </location>
</feature>
<dbReference type="Pfam" id="PF07813">
    <property type="entry name" value="LTXXQ"/>
    <property type="match status" value="1"/>
</dbReference>
<accession>A0A8J7PBK4</accession>
<feature type="coiled-coil region" evidence="1">
    <location>
        <begin position="132"/>
        <end position="166"/>
    </location>
</feature>
<feature type="compositionally biased region" description="Low complexity" evidence="2">
    <location>
        <begin position="221"/>
        <end position="230"/>
    </location>
</feature>
<feature type="region of interest" description="Disordered" evidence="2">
    <location>
        <begin position="84"/>
        <end position="115"/>
    </location>
</feature>
<dbReference type="GO" id="GO:0042597">
    <property type="term" value="C:periplasmic space"/>
    <property type="evidence" value="ECO:0007669"/>
    <property type="project" value="InterPro"/>
</dbReference>
<feature type="chain" id="PRO_5035322801" evidence="3">
    <location>
        <begin position="29"/>
        <end position="240"/>
    </location>
</feature>
<dbReference type="AlphaFoldDB" id="A0A8J7PBK4"/>
<evidence type="ECO:0000256" key="1">
    <source>
        <dbReference type="SAM" id="Coils"/>
    </source>
</evidence>
<evidence type="ECO:0000256" key="2">
    <source>
        <dbReference type="SAM" id="MobiDB-lite"/>
    </source>
</evidence>
<comment type="caution">
    <text evidence="4">The sequence shown here is derived from an EMBL/GenBank/DDBJ whole genome shotgun (WGS) entry which is preliminary data.</text>
</comment>
<dbReference type="CDD" id="cd09916">
    <property type="entry name" value="CpxP_like"/>
    <property type="match status" value="1"/>
</dbReference>
<evidence type="ECO:0000256" key="3">
    <source>
        <dbReference type="SAM" id="SignalP"/>
    </source>
</evidence>
<evidence type="ECO:0000313" key="4">
    <source>
        <dbReference type="EMBL" id="MBN8658868.1"/>
    </source>
</evidence>
<feature type="compositionally biased region" description="Gly residues" evidence="2">
    <location>
        <begin position="102"/>
        <end position="114"/>
    </location>
</feature>